<accession>A0A0B7MUU6</accession>
<dbReference type="AlphaFoldDB" id="A0A0B7MUU6"/>
<feature type="compositionally biased region" description="Basic and acidic residues" evidence="1">
    <location>
        <begin position="124"/>
        <end position="139"/>
    </location>
</feature>
<feature type="compositionally biased region" description="Low complexity" evidence="1">
    <location>
        <begin position="96"/>
        <end position="110"/>
    </location>
</feature>
<gene>
    <name evidence="2" type="primary">PARPA_00329.1 scaffold 626</name>
</gene>
<evidence type="ECO:0000256" key="1">
    <source>
        <dbReference type="SAM" id="MobiDB-lite"/>
    </source>
</evidence>
<name>A0A0B7MUU6_9FUNG</name>
<organism evidence="2 3">
    <name type="scientific">Parasitella parasitica</name>
    <dbReference type="NCBI Taxonomy" id="35722"/>
    <lineage>
        <taxon>Eukaryota</taxon>
        <taxon>Fungi</taxon>
        <taxon>Fungi incertae sedis</taxon>
        <taxon>Mucoromycota</taxon>
        <taxon>Mucoromycotina</taxon>
        <taxon>Mucoromycetes</taxon>
        <taxon>Mucorales</taxon>
        <taxon>Mucorineae</taxon>
        <taxon>Mucoraceae</taxon>
        <taxon>Parasitella</taxon>
    </lineage>
</organism>
<evidence type="ECO:0000313" key="3">
    <source>
        <dbReference type="Proteomes" id="UP000054107"/>
    </source>
</evidence>
<reference evidence="2 3" key="1">
    <citation type="submission" date="2014-09" db="EMBL/GenBank/DDBJ databases">
        <authorList>
            <person name="Ellenberger Sabrina"/>
        </authorList>
    </citation>
    <scope>NUCLEOTIDE SEQUENCE [LARGE SCALE GENOMIC DNA]</scope>
    <source>
        <strain evidence="2 3">CBS 412.66</strain>
    </source>
</reference>
<dbReference type="EMBL" id="LN718967">
    <property type="protein sequence ID" value="CEP07060.1"/>
    <property type="molecule type" value="Genomic_DNA"/>
</dbReference>
<sequence>MVDRQALRLTTGNSIGATSTRLLCEQHRPPDSTVHQLAMGPTSPDSQCIPDTVEPLETSLPMPTVKPHPSVHTTSAPLCHLSHPHHSQLAERSLVPTDPLDDTGTTGATPILLDSPRTTRRRSLREEPDVRTHHLELKR</sequence>
<proteinExistence type="predicted"/>
<dbReference type="Proteomes" id="UP000054107">
    <property type="component" value="Unassembled WGS sequence"/>
</dbReference>
<keyword evidence="3" id="KW-1185">Reference proteome</keyword>
<evidence type="ECO:0000313" key="2">
    <source>
        <dbReference type="EMBL" id="CEP07060.1"/>
    </source>
</evidence>
<feature type="region of interest" description="Disordered" evidence="1">
    <location>
        <begin position="56"/>
        <end position="139"/>
    </location>
</feature>
<protein>
    <submittedName>
        <fullName evidence="2">Uncharacterized protein</fullName>
    </submittedName>
</protein>